<evidence type="ECO:0000313" key="8">
    <source>
        <dbReference type="EMBL" id="NIH55729.1"/>
    </source>
</evidence>
<organism evidence="8 9">
    <name type="scientific">Brooklawnia cerclae</name>
    <dbReference type="NCBI Taxonomy" id="349934"/>
    <lineage>
        <taxon>Bacteria</taxon>
        <taxon>Bacillati</taxon>
        <taxon>Actinomycetota</taxon>
        <taxon>Actinomycetes</taxon>
        <taxon>Propionibacteriales</taxon>
        <taxon>Propionibacteriaceae</taxon>
        <taxon>Brooklawnia</taxon>
    </lineage>
</organism>
<dbReference type="EMBL" id="JAAMOZ010000001">
    <property type="protein sequence ID" value="NIH55729.1"/>
    <property type="molecule type" value="Genomic_DNA"/>
</dbReference>
<dbReference type="InterPro" id="IPR044068">
    <property type="entry name" value="CB"/>
</dbReference>
<dbReference type="InterPro" id="IPR011010">
    <property type="entry name" value="DNA_brk_join_enz"/>
</dbReference>
<dbReference type="PROSITE" id="PS51900">
    <property type="entry name" value="CB"/>
    <property type="match status" value="1"/>
</dbReference>
<dbReference type="PROSITE" id="PS51898">
    <property type="entry name" value="TYR_RECOMBINASE"/>
    <property type="match status" value="1"/>
</dbReference>
<name>A0ABX0SBH1_9ACTN</name>
<evidence type="ECO:0000259" key="7">
    <source>
        <dbReference type="PROSITE" id="PS51900"/>
    </source>
</evidence>
<dbReference type="SUPFAM" id="SSF56349">
    <property type="entry name" value="DNA breaking-rejoining enzymes"/>
    <property type="match status" value="1"/>
</dbReference>
<feature type="domain" description="Core-binding (CB)" evidence="7">
    <location>
        <begin position="63"/>
        <end position="141"/>
    </location>
</feature>
<dbReference type="Proteomes" id="UP000749311">
    <property type="component" value="Unassembled WGS sequence"/>
</dbReference>
<keyword evidence="3 5" id="KW-0238">DNA-binding</keyword>
<dbReference type="CDD" id="cd01189">
    <property type="entry name" value="INT_ICEBs1_C_like"/>
    <property type="match status" value="1"/>
</dbReference>
<dbReference type="Pfam" id="PF14659">
    <property type="entry name" value="Phage_int_SAM_3"/>
    <property type="match status" value="1"/>
</dbReference>
<evidence type="ECO:0000256" key="2">
    <source>
        <dbReference type="ARBA" id="ARBA00022908"/>
    </source>
</evidence>
<evidence type="ECO:0000256" key="5">
    <source>
        <dbReference type="PROSITE-ProRule" id="PRU01248"/>
    </source>
</evidence>
<keyword evidence="2" id="KW-0229">DNA integration</keyword>
<evidence type="ECO:0000313" key="9">
    <source>
        <dbReference type="Proteomes" id="UP000749311"/>
    </source>
</evidence>
<dbReference type="PANTHER" id="PTHR30349">
    <property type="entry name" value="PHAGE INTEGRASE-RELATED"/>
    <property type="match status" value="1"/>
</dbReference>
<comment type="caution">
    <text evidence="8">The sequence shown here is derived from an EMBL/GenBank/DDBJ whole genome shotgun (WGS) entry which is preliminary data.</text>
</comment>
<accession>A0ABX0SBH1</accession>
<evidence type="ECO:0000259" key="6">
    <source>
        <dbReference type="PROSITE" id="PS51898"/>
    </source>
</evidence>
<evidence type="ECO:0000256" key="1">
    <source>
        <dbReference type="ARBA" id="ARBA00008857"/>
    </source>
</evidence>
<dbReference type="PANTHER" id="PTHR30349:SF64">
    <property type="entry name" value="PROPHAGE INTEGRASE INTD-RELATED"/>
    <property type="match status" value="1"/>
</dbReference>
<protein>
    <submittedName>
        <fullName evidence="8">Integrase</fullName>
    </submittedName>
</protein>
<dbReference type="InterPro" id="IPR004107">
    <property type="entry name" value="Integrase_SAM-like_N"/>
</dbReference>
<dbReference type="InterPro" id="IPR002104">
    <property type="entry name" value="Integrase_catalytic"/>
</dbReference>
<dbReference type="RefSeq" id="WP_167164308.1">
    <property type="nucleotide sequence ID" value="NZ_BAAAOO010000017.1"/>
</dbReference>
<evidence type="ECO:0000256" key="3">
    <source>
        <dbReference type="ARBA" id="ARBA00023125"/>
    </source>
</evidence>
<dbReference type="Pfam" id="PF00589">
    <property type="entry name" value="Phage_integrase"/>
    <property type="match status" value="1"/>
</dbReference>
<keyword evidence="4" id="KW-0233">DNA recombination</keyword>
<dbReference type="InterPro" id="IPR050090">
    <property type="entry name" value="Tyrosine_recombinase_XerCD"/>
</dbReference>
<proteinExistence type="inferred from homology"/>
<dbReference type="Gene3D" id="1.10.443.10">
    <property type="entry name" value="Intergrase catalytic core"/>
    <property type="match status" value="1"/>
</dbReference>
<sequence>MATVERRVSDRTGKTVYVVRYRTPERASRQKTFKLRRDADRFVTSIESSKMTGAFVDPARQEVSVADWCDKWLAAKTNIGPKTRERYEGILSAQIRPRWSTVKLKDVRHADVQTWLAGLDLAPASVRKVHRVLSQAMDFAVKDGRLAVNPASGVSLPRVESTEKPFLSHEQVAELAKRCGPGDGLIVTFLAYTGLRWGEMAALRVKRLDFLRRRIVIAESVTPVKGVMTFGPTKGHERREVPMPRFLAADLSRLVDGKGPDDLVFTGERGAPMRSQAFQRRSLTAASTAMGLEGFTPHELRHSAASLAIASGADVKVVQTMLGHKSATMTLDLYGHLFGDRLDVVADAMDVARTEALSKPRVGNVLKLA</sequence>
<feature type="domain" description="Tyr recombinase" evidence="6">
    <location>
        <begin position="162"/>
        <end position="347"/>
    </location>
</feature>
<evidence type="ECO:0000256" key="4">
    <source>
        <dbReference type="ARBA" id="ARBA00023172"/>
    </source>
</evidence>
<reference evidence="8 9" key="1">
    <citation type="submission" date="2020-02" db="EMBL/GenBank/DDBJ databases">
        <title>Sequencing the genomes of 1000 actinobacteria strains.</title>
        <authorList>
            <person name="Klenk H.-P."/>
        </authorList>
    </citation>
    <scope>NUCLEOTIDE SEQUENCE [LARGE SCALE GENOMIC DNA]</scope>
    <source>
        <strain evidence="8 9">DSM 19609</strain>
    </source>
</reference>
<keyword evidence="9" id="KW-1185">Reference proteome</keyword>
<dbReference type="Gene3D" id="1.10.150.130">
    <property type="match status" value="1"/>
</dbReference>
<gene>
    <name evidence="8" type="ORF">FB473_000374</name>
</gene>
<comment type="similarity">
    <text evidence="1">Belongs to the 'phage' integrase family.</text>
</comment>
<dbReference type="InterPro" id="IPR010998">
    <property type="entry name" value="Integrase_recombinase_N"/>
</dbReference>
<dbReference type="InterPro" id="IPR013762">
    <property type="entry name" value="Integrase-like_cat_sf"/>
</dbReference>